<organism evidence="3 4">
    <name type="scientific">Hyphomonas polymorpha PS728</name>
    <dbReference type="NCBI Taxonomy" id="1280954"/>
    <lineage>
        <taxon>Bacteria</taxon>
        <taxon>Pseudomonadati</taxon>
        <taxon>Pseudomonadota</taxon>
        <taxon>Alphaproteobacteria</taxon>
        <taxon>Hyphomonadales</taxon>
        <taxon>Hyphomonadaceae</taxon>
        <taxon>Hyphomonas</taxon>
    </lineage>
</organism>
<dbReference type="AlphaFoldDB" id="A0A062VHJ5"/>
<keyword evidence="4" id="KW-1185">Reference proteome</keyword>
<comment type="caution">
    <text evidence="3">The sequence shown here is derived from an EMBL/GenBank/DDBJ whole genome shotgun (WGS) entry which is preliminary data.</text>
</comment>
<keyword evidence="2" id="KW-1134">Transmembrane beta strand</keyword>
<keyword evidence="2" id="KW-0812">Transmembrane</keyword>
<protein>
    <submittedName>
        <fullName evidence="3">RND efflux system outer membrane lipoprotein</fullName>
    </submittedName>
</protein>
<dbReference type="Pfam" id="PF02321">
    <property type="entry name" value="OEP"/>
    <property type="match status" value="2"/>
</dbReference>
<accession>A0A062VHJ5</accession>
<dbReference type="NCBIfam" id="TIGR01845">
    <property type="entry name" value="outer_NodT"/>
    <property type="match status" value="1"/>
</dbReference>
<gene>
    <name evidence="3" type="ORF">HPO_07072</name>
</gene>
<keyword evidence="2" id="KW-0472">Membrane</keyword>
<sequence length="467" mass="48883">MTHFKLTTLTSVAALALAACATVPAAPDSTVTPRVEGALISAENAGVTDAAVPKDWWRLYNSPELDSLVQTALANNRTLAGAAANLEQVRAGLTEARSALLPSTTATASGQYARDPSFAPGDVETDVYSLGFQTNYEVDIFGRVSASIDAARQDAAAAEAAYQAASLMVAGETARAWIDYCAGNIQLETAESNYGLQEETLGLTRTLFDAGRGIRLDVVQAEAALRRAEADIPSVRAARDAALFRLARLTGQTPREMSQAVPACESMPQLVSLLPTGESAALLARRPDVRQAELQLAGAAARVGIATANLYPSVSIGGSVSTASLGGTGDLFKEDGLSFGIGPLISWNFPNVAASRARLKSAEAGVDIALANFDETFLTALEEAEVALTNYAAEKERYTALEASAAASEEAAQLARTRYRAGSANFLSVLDAERTFIETRTSLVQSEAAKASAEINVFMAMGGGWAD</sequence>
<reference evidence="3 4" key="1">
    <citation type="journal article" date="2014" name="Antonie Van Leeuwenhoek">
        <title>Hyphomonas beringensis sp. nov. and Hyphomonas chukchiensis sp. nov., isolated from surface seawater of the Bering Sea and Chukchi Sea.</title>
        <authorList>
            <person name="Li C."/>
            <person name="Lai Q."/>
            <person name="Li G."/>
            <person name="Dong C."/>
            <person name="Wang J."/>
            <person name="Liao Y."/>
            <person name="Shao Z."/>
        </authorList>
    </citation>
    <scope>NUCLEOTIDE SEQUENCE [LARGE SCALE GENOMIC DNA]</scope>
    <source>
        <strain evidence="3 4">PS728</strain>
    </source>
</reference>
<keyword evidence="2 3" id="KW-0449">Lipoprotein</keyword>
<comment type="subcellular location">
    <subcellularLocation>
        <location evidence="2">Cell membrane</location>
        <topology evidence="2">Lipid-anchor</topology>
    </subcellularLocation>
</comment>
<dbReference type="RefSeq" id="WP_035596306.1">
    <property type="nucleotide sequence ID" value="NZ_ARYM01000007.1"/>
</dbReference>
<dbReference type="PANTHER" id="PTHR30203:SF21">
    <property type="entry name" value="OUTER MEMBRANE COMPONENT OF MULTIDRUG EFFLUX PUMP-RELATED"/>
    <property type="match status" value="1"/>
</dbReference>
<dbReference type="GO" id="GO:0015562">
    <property type="term" value="F:efflux transmembrane transporter activity"/>
    <property type="evidence" value="ECO:0007669"/>
    <property type="project" value="InterPro"/>
</dbReference>
<evidence type="ECO:0000256" key="1">
    <source>
        <dbReference type="ARBA" id="ARBA00007613"/>
    </source>
</evidence>
<dbReference type="InterPro" id="IPR010131">
    <property type="entry name" value="MdtP/NodT-like"/>
</dbReference>
<dbReference type="SUPFAM" id="SSF56954">
    <property type="entry name" value="Outer membrane efflux proteins (OEP)"/>
    <property type="match status" value="1"/>
</dbReference>
<dbReference type="PANTHER" id="PTHR30203">
    <property type="entry name" value="OUTER MEMBRANE CATION EFFLUX PROTEIN"/>
    <property type="match status" value="1"/>
</dbReference>
<dbReference type="InterPro" id="IPR003423">
    <property type="entry name" value="OMP_efflux"/>
</dbReference>
<dbReference type="Proteomes" id="UP000027100">
    <property type="component" value="Unassembled WGS sequence"/>
</dbReference>
<dbReference type="PATRIC" id="fig|1280954.3.peg.1433"/>
<dbReference type="Gene3D" id="1.20.1600.10">
    <property type="entry name" value="Outer membrane efflux proteins (OEP)"/>
    <property type="match status" value="1"/>
</dbReference>
<proteinExistence type="inferred from homology"/>
<dbReference type="eggNOG" id="COG1538">
    <property type="taxonomic scope" value="Bacteria"/>
</dbReference>
<dbReference type="Gene3D" id="2.20.200.10">
    <property type="entry name" value="Outer membrane efflux proteins (OEP)"/>
    <property type="match status" value="1"/>
</dbReference>
<feature type="signal peptide" evidence="2">
    <location>
        <begin position="1"/>
        <end position="25"/>
    </location>
</feature>
<dbReference type="EMBL" id="ARYM01000007">
    <property type="protein sequence ID" value="KCZ98968.1"/>
    <property type="molecule type" value="Genomic_DNA"/>
</dbReference>
<evidence type="ECO:0000313" key="4">
    <source>
        <dbReference type="Proteomes" id="UP000027100"/>
    </source>
</evidence>
<keyword evidence="2" id="KW-0732">Signal</keyword>
<dbReference type="PROSITE" id="PS51257">
    <property type="entry name" value="PROKAR_LIPOPROTEIN"/>
    <property type="match status" value="1"/>
</dbReference>
<evidence type="ECO:0000313" key="3">
    <source>
        <dbReference type="EMBL" id="KCZ98968.1"/>
    </source>
</evidence>
<name>A0A062VHJ5_9PROT</name>
<dbReference type="STRING" id="1280954.HPO_07072"/>
<evidence type="ECO:0000256" key="2">
    <source>
        <dbReference type="RuleBase" id="RU362097"/>
    </source>
</evidence>
<comment type="similarity">
    <text evidence="1 2">Belongs to the outer membrane factor (OMF) (TC 1.B.17) family.</text>
</comment>
<keyword evidence="2" id="KW-0564">Palmitate</keyword>
<dbReference type="OrthoDB" id="7181739at2"/>
<dbReference type="GO" id="GO:0005886">
    <property type="term" value="C:plasma membrane"/>
    <property type="evidence" value="ECO:0007669"/>
    <property type="project" value="UniProtKB-SubCell"/>
</dbReference>
<feature type="chain" id="PRO_5001432070" evidence="2">
    <location>
        <begin position="26"/>
        <end position="467"/>
    </location>
</feature>